<dbReference type="PROSITE" id="PS50280">
    <property type="entry name" value="SET"/>
    <property type="match status" value="1"/>
</dbReference>
<keyword evidence="13" id="KW-0539">Nucleus</keyword>
<keyword evidence="12" id="KW-0804">Transcription</keyword>
<keyword evidence="4" id="KW-0808">Transferase</keyword>
<evidence type="ECO:0000313" key="19">
    <source>
        <dbReference type="Proteomes" id="UP000054324"/>
    </source>
</evidence>
<evidence type="ECO:0000259" key="16">
    <source>
        <dbReference type="PROSITE" id="PS50868"/>
    </source>
</evidence>
<keyword evidence="2" id="KW-0597">Phosphoprotein</keyword>
<evidence type="ECO:0000256" key="14">
    <source>
        <dbReference type="SAM" id="MobiDB-lite"/>
    </source>
</evidence>
<evidence type="ECO:0000256" key="12">
    <source>
        <dbReference type="ARBA" id="ARBA00023163"/>
    </source>
</evidence>
<feature type="domain" description="SET" evidence="15">
    <location>
        <begin position="1651"/>
        <end position="1767"/>
    </location>
</feature>
<dbReference type="KEGG" id="ovi:T265_13605"/>
<dbReference type="GO" id="GO:0045944">
    <property type="term" value="P:positive regulation of transcription by RNA polymerase II"/>
    <property type="evidence" value="ECO:0007669"/>
    <property type="project" value="TreeGrafter"/>
</dbReference>
<dbReference type="SMART" id="SM00541">
    <property type="entry name" value="FYRN"/>
    <property type="match status" value="1"/>
</dbReference>
<sequence length="1791" mass="195247">TSLNIYVDSHPALVCTGQFASGNVSNYALAFRLPQQRARCGMELSGMSKVSESTLISSSPSCQTHIYDRIPRSPTAVVQPSSPIPSAHSSAGTDGLKFTLVDESPCLAAFKSQTDSNHHSISPEISFATFSNNLERTDDLSVTNQATSGPDLSQLPNDDSNDINRSSAVGKSHSSPLICTSPAIAPGSTFFSPDHQLLNGGSTPISFVCPADCTTLTAADTSLDVNGLSGSHTTASPNDVDRTRMDLTKLDETIDYVLSAARSDDPCEGLFVLPCRTREHTTLSSPTLRANTPTSGHLFSPSPSPTPSSPQSCHATASPLNSTNKQLHLYVSSSGVSSIATATSMPRYVVDQSSGLVQLSTGVVNSQCLPAMCNGQQSLSFVQVFSDPPSSSRIPNHERSTVPQLGSLVTSPQVVFHSGLSHAVQNHSIAQVNHTLLPTAAAVRGCGPLVSPNKSNLLSPATGSRSTKLSTIPCAPFSSIDPLLSPNRAVVISPPMCVVQNSRLASPTRNVSVFSTSSNDMPNQCSQLPGERRHYVHSQVPVSFRQPIVPAQAFTPSCISAANTVCLQPTVPDQNIPLVHPGPTNAESLRHITQSHSAASRKRSNTSGSGLSKRRKTTAAPPTSLINGSTNLIKGSLLEPNSPYRANIVAHEYFEKLKLGDLKSLVSAPVLRPYPSVLPPVGSTDVVTPFLKVDDEQSVLCRKGLKYIHGSMSVHIPKCSLSEASDRKVDSYILRHLPNATFIGPLVCGSKNPAHTMSPASPVCPSPEPLTFENHMLALFSTFNRSPKEECKSTLVVDRSVSQNMSNMPSFAPRLLPMLAEVTPNSGKPDAERSTPPLPLFHMPNPRLVYDHARSGSTDRDGAEFNTTAQSETSRPNSTVIYNSPSREPNDVKPPVNTALGTGPLIDSETGEIVAGHRFRPPAEPMHSDKLHITFTINPSMTGGIPKIVQRIAELLGVEQDSVSYQVTRSGAQITLDQKQSQSEGLMRNLESQLREHFTPLSLHVETASVRPTDSNIHSDLQTLVEREEILIHPGTGRPELKQNVDTSSVLKSDGPCITNSDRTRYSEEPVSVVSLLANKHGVSKPCQNCDTLVSPYSGHRKTLDDIAALTGLTTRTDTNGDFIFCSKDCMLAFAHSISVRRLSLESPTACPTSTATTGSVSDSRPQTLVCDLFSTVPVVLQSSLPKLGKSSKRHPTGVPIVASGHKRRHVSAAHGTAKHRRWRDSRWCIFSSEFVLTATPAPSDKIITSGPITFSRDDGPCLRPPPSADPRRCTLCGTVGDASENGLGRLLPMNIDKWLHVNCALWCYEVYETVGGSLNDVDIWIKKAMETNCTHCGHFGAGLPCYNPRCTFSYHVSCAIAIGCMFFTDRGMYCPQHQPREAHPMQLPSLLVNRRVYITRDENAEVGGVIHEEDRTKIVRIGSVCLHNVGQLLPHQIESGYFHTRRYIYPVGFHTVRIYWSMRKPHRRARYVCEIDEADGRPSFRITALDDGLEDVTVVSDSCTGAWQVILSRIEGLRRENNMVQLFPKHIKGEDLYGLSEPHIVRAVESLPGMDGLRDYVFNFGRMELIAEMPLAINPSGCARTEPKMQTYVKRSFLSSHKLTPTTSSPVGFRRSVHPSLSNSTPSDYSKQYQSSRSQQYRRLKGEASSNVILGRSRIQGLGLFAARNLEPQTMVIEYIGELIRLELANKREKDYEAHNRGIYMFRLNDDTVIDATVCGGLARYINHSCQPNCFAEFINFGDHSHIVIITNRLIEKGEELCYDYNFDLEDGGSKIPCLCRSTNCRKWMN</sequence>
<keyword evidence="8" id="KW-0863">Zinc-finger</keyword>
<evidence type="ECO:0000256" key="1">
    <source>
        <dbReference type="ARBA" id="ARBA00004123"/>
    </source>
</evidence>
<dbReference type="GeneID" id="20327772"/>
<reference evidence="18 19" key="1">
    <citation type="submission" date="2013-11" db="EMBL/GenBank/DDBJ databases">
        <title>Opisthorchis viverrini - life in the bile duct.</title>
        <authorList>
            <person name="Young N.D."/>
            <person name="Nagarajan N."/>
            <person name="Lin S.J."/>
            <person name="Korhonen P.K."/>
            <person name="Jex A.R."/>
            <person name="Hall R.S."/>
            <person name="Safavi-Hemami H."/>
            <person name="Kaewkong W."/>
            <person name="Bertrand D."/>
            <person name="Gao S."/>
            <person name="Seet Q."/>
            <person name="Wongkham S."/>
            <person name="Teh B.T."/>
            <person name="Wongkham C."/>
            <person name="Intapan P.M."/>
            <person name="Maleewong W."/>
            <person name="Yang X."/>
            <person name="Hu M."/>
            <person name="Wang Z."/>
            <person name="Hofmann A."/>
            <person name="Sternberg P.W."/>
            <person name="Tan P."/>
            <person name="Wang J."/>
            <person name="Gasser R.B."/>
        </authorList>
    </citation>
    <scope>NUCLEOTIDE SEQUENCE [LARGE SCALE GENOMIC DNA]</scope>
</reference>
<dbReference type="GO" id="GO:0044666">
    <property type="term" value="C:MLL3/4 complex"/>
    <property type="evidence" value="ECO:0007669"/>
    <property type="project" value="TreeGrafter"/>
</dbReference>
<dbReference type="OrthoDB" id="308383at2759"/>
<feature type="non-terminal residue" evidence="18">
    <location>
        <position position="1"/>
    </location>
</feature>
<dbReference type="SMART" id="SM00317">
    <property type="entry name" value="SET"/>
    <property type="match status" value="1"/>
</dbReference>
<keyword evidence="6" id="KW-0479">Metal-binding</keyword>
<dbReference type="RefSeq" id="XP_009167925.1">
    <property type="nucleotide sequence ID" value="XM_009169661.1"/>
</dbReference>
<dbReference type="SUPFAM" id="SSF82199">
    <property type="entry name" value="SET domain"/>
    <property type="match status" value="1"/>
</dbReference>
<feature type="region of interest" description="Disordered" evidence="14">
    <location>
        <begin position="282"/>
        <end position="319"/>
    </location>
</feature>
<dbReference type="CTD" id="20327772"/>
<dbReference type="Proteomes" id="UP000054324">
    <property type="component" value="Unassembled WGS sequence"/>
</dbReference>
<protein>
    <recommendedName>
        <fullName evidence="20">SET domain protein</fullName>
    </recommendedName>
</protein>
<keyword evidence="9" id="KW-0862">Zinc</keyword>
<feature type="region of interest" description="Disordered" evidence="14">
    <location>
        <begin position="824"/>
        <end position="897"/>
    </location>
</feature>
<dbReference type="FunFam" id="3.30.40.10:FF:000002">
    <property type="entry name" value="Histone-lysine N-methyltransferase"/>
    <property type="match status" value="1"/>
</dbReference>
<evidence type="ECO:0000256" key="2">
    <source>
        <dbReference type="ARBA" id="ARBA00022553"/>
    </source>
</evidence>
<dbReference type="Gene3D" id="3.30.160.360">
    <property type="match status" value="1"/>
</dbReference>
<dbReference type="SMART" id="SM00508">
    <property type="entry name" value="PostSET"/>
    <property type="match status" value="1"/>
</dbReference>
<dbReference type="SMART" id="SM00542">
    <property type="entry name" value="FYRC"/>
    <property type="match status" value="1"/>
</dbReference>
<dbReference type="InterPro" id="IPR003889">
    <property type="entry name" value="FYrich_C"/>
</dbReference>
<evidence type="ECO:0000256" key="11">
    <source>
        <dbReference type="ARBA" id="ARBA00023015"/>
    </source>
</evidence>
<name>A0A075AG36_OPIVI</name>
<organism evidence="18 19">
    <name type="scientific">Opisthorchis viverrini</name>
    <name type="common">Southeast Asian liver fluke</name>
    <dbReference type="NCBI Taxonomy" id="6198"/>
    <lineage>
        <taxon>Eukaryota</taxon>
        <taxon>Metazoa</taxon>
        <taxon>Spiralia</taxon>
        <taxon>Lophotrochozoa</taxon>
        <taxon>Platyhelminthes</taxon>
        <taxon>Trematoda</taxon>
        <taxon>Digenea</taxon>
        <taxon>Opisthorchiida</taxon>
        <taxon>Opisthorchiata</taxon>
        <taxon>Opisthorchiidae</taxon>
        <taxon>Opisthorchis</taxon>
    </lineage>
</organism>
<feature type="domain" description="PHD-type" evidence="17">
    <location>
        <begin position="1271"/>
        <end position="1379"/>
    </location>
</feature>
<evidence type="ECO:0000256" key="5">
    <source>
        <dbReference type="ARBA" id="ARBA00022691"/>
    </source>
</evidence>
<dbReference type="GO" id="GO:0032259">
    <property type="term" value="P:methylation"/>
    <property type="evidence" value="ECO:0007669"/>
    <property type="project" value="UniProtKB-KW"/>
</dbReference>
<keyword evidence="5" id="KW-0949">S-adenosyl-L-methionine</keyword>
<evidence type="ECO:0000256" key="13">
    <source>
        <dbReference type="ARBA" id="ARBA00023242"/>
    </source>
</evidence>
<evidence type="ECO:0000256" key="9">
    <source>
        <dbReference type="ARBA" id="ARBA00022833"/>
    </source>
</evidence>
<dbReference type="PANTHER" id="PTHR45888:SF6">
    <property type="entry name" value="HL01030P-RELATED"/>
    <property type="match status" value="1"/>
</dbReference>
<evidence type="ECO:0000256" key="10">
    <source>
        <dbReference type="ARBA" id="ARBA00022853"/>
    </source>
</evidence>
<accession>A0A075AG36</accession>
<evidence type="ECO:0000256" key="7">
    <source>
        <dbReference type="ARBA" id="ARBA00022737"/>
    </source>
</evidence>
<evidence type="ECO:0000259" key="15">
    <source>
        <dbReference type="PROSITE" id="PS50280"/>
    </source>
</evidence>
<feature type="region of interest" description="Disordered" evidence="14">
    <location>
        <begin position="591"/>
        <end position="627"/>
    </location>
</feature>
<dbReference type="PROSITE" id="PS51543">
    <property type="entry name" value="FYRC"/>
    <property type="match status" value="1"/>
</dbReference>
<dbReference type="InterPro" id="IPR001214">
    <property type="entry name" value="SET_dom"/>
</dbReference>
<dbReference type="Gene3D" id="3.30.40.10">
    <property type="entry name" value="Zinc/RING finger domain, C3HC4 (zinc finger)"/>
    <property type="match status" value="1"/>
</dbReference>
<dbReference type="GO" id="GO:0042800">
    <property type="term" value="F:histone H3K4 methyltransferase activity"/>
    <property type="evidence" value="ECO:0007669"/>
    <property type="project" value="TreeGrafter"/>
</dbReference>
<evidence type="ECO:0000259" key="17">
    <source>
        <dbReference type="PROSITE" id="PS51805"/>
    </source>
</evidence>
<evidence type="ECO:0000256" key="3">
    <source>
        <dbReference type="ARBA" id="ARBA00022603"/>
    </source>
</evidence>
<comment type="subcellular location">
    <subcellularLocation>
        <location evidence="1">Nucleus</location>
    </subcellularLocation>
</comment>
<proteinExistence type="predicted"/>
<dbReference type="InterPro" id="IPR034732">
    <property type="entry name" value="EPHD"/>
</dbReference>
<dbReference type="GO" id="GO:0003713">
    <property type="term" value="F:transcription coactivator activity"/>
    <property type="evidence" value="ECO:0007669"/>
    <property type="project" value="TreeGrafter"/>
</dbReference>
<evidence type="ECO:0000256" key="6">
    <source>
        <dbReference type="ARBA" id="ARBA00022723"/>
    </source>
</evidence>
<keyword evidence="3" id="KW-0489">Methyltransferase</keyword>
<dbReference type="Pfam" id="PF13832">
    <property type="entry name" value="zf-HC5HC2H_2"/>
    <property type="match status" value="1"/>
</dbReference>
<dbReference type="Pfam" id="PF05964">
    <property type="entry name" value="FYRN"/>
    <property type="match status" value="1"/>
</dbReference>
<feature type="region of interest" description="Disordered" evidence="14">
    <location>
        <begin position="142"/>
        <end position="175"/>
    </location>
</feature>
<dbReference type="PROSITE" id="PS51805">
    <property type="entry name" value="EPHD"/>
    <property type="match status" value="1"/>
</dbReference>
<feature type="domain" description="Post-SET" evidence="16">
    <location>
        <begin position="1775"/>
        <end position="1791"/>
    </location>
</feature>
<dbReference type="InterPro" id="IPR046341">
    <property type="entry name" value="SET_dom_sf"/>
</dbReference>
<evidence type="ECO:0008006" key="20">
    <source>
        <dbReference type="Google" id="ProtNLM"/>
    </source>
</evidence>
<dbReference type="PANTHER" id="PTHR45888">
    <property type="entry name" value="HL01030P-RELATED"/>
    <property type="match status" value="1"/>
</dbReference>
<evidence type="ECO:0000313" key="18">
    <source>
        <dbReference type="EMBL" id="KER28349.1"/>
    </source>
</evidence>
<evidence type="ECO:0000256" key="8">
    <source>
        <dbReference type="ARBA" id="ARBA00022771"/>
    </source>
</evidence>
<dbReference type="Pfam" id="PF00856">
    <property type="entry name" value="SET"/>
    <property type="match status" value="1"/>
</dbReference>
<dbReference type="Pfam" id="PF05965">
    <property type="entry name" value="FYRC"/>
    <property type="match status" value="1"/>
</dbReference>
<dbReference type="PROSITE" id="PS50868">
    <property type="entry name" value="POST_SET"/>
    <property type="match status" value="1"/>
</dbReference>
<dbReference type="GO" id="GO:0008270">
    <property type="term" value="F:zinc ion binding"/>
    <property type="evidence" value="ECO:0007669"/>
    <property type="project" value="UniProtKB-KW"/>
</dbReference>
<dbReference type="InterPro" id="IPR013083">
    <property type="entry name" value="Znf_RING/FYVE/PHD"/>
</dbReference>
<keyword evidence="11" id="KW-0805">Transcription regulation</keyword>
<keyword evidence="19" id="KW-1185">Reference proteome</keyword>
<dbReference type="EMBL" id="KL596701">
    <property type="protein sequence ID" value="KER28349.1"/>
    <property type="molecule type" value="Genomic_DNA"/>
</dbReference>
<feature type="compositionally biased region" description="Polar residues" evidence="14">
    <location>
        <begin position="865"/>
        <end position="887"/>
    </location>
</feature>
<dbReference type="InterPro" id="IPR003888">
    <property type="entry name" value="FYrich_N"/>
</dbReference>
<feature type="compositionally biased region" description="Basic and acidic residues" evidence="14">
    <location>
        <begin position="849"/>
        <end position="863"/>
    </location>
</feature>
<dbReference type="PROSITE" id="PS51542">
    <property type="entry name" value="FYRN"/>
    <property type="match status" value="1"/>
</dbReference>
<feature type="region of interest" description="Disordered" evidence="14">
    <location>
        <begin position="1606"/>
        <end position="1638"/>
    </location>
</feature>
<evidence type="ECO:0000256" key="4">
    <source>
        <dbReference type="ARBA" id="ARBA00022679"/>
    </source>
</evidence>
<keyword evidence="10" id="KW-0156">Chromatin regulator</keyword>
<dbReference type="InterPro" id="IPR003616">
    <property type="entry name" value="Post-SET_dom"/>
</dbReference>
<dbReference type="Gene3D" id="2.170.270.10">
    <property type="entry name" value="SET domain"/>
    <property type="match status" value="1"/>
</dbReference>
<keyword evidence="7" id="KW-0677">Repeat</keyword>
<feature type="compositionally biased region" description="Polar residues" evidence="14">
    <location>
        <begin position="282"/>
        <end position="297"/>
    </location>
</feature>
<dbReference type="STRING" id="6198.A0A075AG36"/>
<feature type="compositionally biased region" description="Polar residues" evidence="14">
    <location>
        <begin position="1620"/>
        <end position="1629"/>
    </location>
</feature>
<gene>
    <name evidence="18" type="ORF">T265_13605</name>
</gene>